<accession>A0ABY2H3P9</accession>
<gene>
    <name evidence="1" type="ORF">CCMA1212_004942</name>
</gene>
<dbReference type="RefSeq" id="XP_073559086.1">
    <property type="nucleotide sequence ID" value="XM_073702225.1"/>
</dbReference>
<comment type="caution">
    <text evidence="1">The sequence shown here is derived from an EMBL/GenBank/DDBJ whole genome shotgun (WGS) entry which is preliminary data.</text>
</comment>
<reference evidence="1 2" key="1">
    <citation type="submission" date="2018-01" db="EMBL/GenBank/DDBJ databases">
        <title>Genome characterization of the sugarcane-associated fungus Trichoderma ghanense CCMA-1212 and their application in lignocelulose bioconversion.</title>
        <authorList>
            <person name="Steindorff A.S."/>
            <person name="Mendes T.D."/>
            <person name="Vilela E.S.D."/>
            <person name="Rodrigues D.S."/>
            <person name="Formighieri E.F."/>
            <person name="Melo I.S."/>
            <person name="Favaro L.C.L."/>
        </authorList>
    </citation>
    <scope>NUCLEOTIDE SEQUENCE [LARGE SCALE GENOMIC DNA]</scope>
    <source>
        <strain evidence="1 2">CCMA-1212</strain>
    </source>
</reference>
<evidence type="ECO:0000313" key="2">
    <source>
        <dbReference type="Proteomes" id="UP001642720"/>
    </source>
</evidence>
<organism evidence="1 2">
    <name type="scientific">Trichoderma ghanense</name>
    <dbReference type="NCBI Taxonomy" id="65468"/>
    <lineage>
        <taxon>Eukaryota</taxon>
        <taxon>Fungi</taxon>
        <taxon>Dikarya</taxon>
        <taxon>Ascomycota</taxon>
        <taxon>Pezizomycotina</taxon>
        <taxon>Sordariomycetes</taxon>
        <taxon>Hypocreomycetidae</taxon>
        <taxon>Hypocreales</taxon>
        <taxon>Hypocreaceae</taxon>
        <taxon>Trichoderma</taxon>
    </lineage>
</organism>
<dbReference type="GeneID" id="300576675"/>
<keyword evidence="2" id="KW-1185">Reference proteome</keyword>
<evidence type="ECO:0008006" key="3">
    <source>
        <dbReference type="Google" id="ProtNLM"/>
    </source>
</evidence>
<dbReference type="Proteomes" id="UP001642720">
    <property type="component" value="Unassembled WGS sequence"/>
</dbReference>
<dbReference type="EMBL" id="PPTA01000006">
    <property type="protein sequence ID" value="TFB02885.1"/>
    <property type="molecule type" value="Genomic_DNA"/>
</dbReference>
<evidence type="ECO:0000313" key="1">
    <source>
        <dbReference type="EMBL" id="TFB02885.1"/>
    </source>
</evidence>
<name>A0ABY2H3P9_9HYPO</name>
<proteinExistence type="predicted"/>
<sequence length="369" mass="40376">MVVNIIYIVAYIAIDEFFFASNRIIIKAVPAERLGGTKKGRLESTKAMQLDIGRVANKTLGLEKVIAIGLPERSDKRDALELMASLTGFDIEWEDGVKPSSNPNKAVPYGIDPAAIRDNFLDSWRAAHECYSAETASALIIEDDMDWDILLKSQLLDIAHGAHHILREASTLPHSPYGDGWDVLWLGHCGEPFPETLEENAGLSLDDMAQMSAKYIVHDDETVPPYSQVSKLVDRSQYPPRTRIVHMSAAPICTFAYAVSQSGARKILYGPSVDGLHMAFDNSLAQLCRDAVYGVGRNQNSGLDVKCISVNPTIMFHHKAKGPVAAGSDIQDVGGDGSVRGTGVAESIQWSTRLNLRNILTGKELEPQF</sequence>
<protein>
    <recommendedName>
        <fullName evidence="3">Glycosyltransferase family 25 protein</fullName>
    </recommendedName>
</protein>